<organism evidence="1 2">
    <name type="scientific">Palleniella muris</name>
    <dbReference type="NCBI Taxonomy" id="3038145"/>
    <lineage>
        <taxon>Bacteria</taxon>
        <taxon>Pseudomonadati</taxon>
        <taxon>Bacteroidota</taxon>
        <taxon>Bacteroidia</taxon>
        <taxon>Bacteroidales</taxon>
        <taxon>Prevotellaceae</taxon>
        <taxon>Palleniella</taxon>
    </lineage>
</organism>
<comment type="caution">
    <text evidence="1">The sequence shown here is derived from an EMBL/GenBank/DDBJ whole genome shotgun (WGS) entry which is preliminary data.</text>
</comment>
<evidence type="ECO:0000313" key="2">
    <source>
        <dbReference type="Proteomes" id="UP000308886"/>
    </source>
</evidence>
<sequence>MRTLDIYNFGPIKQTHLELQKINIFIGPQSSGKSCILKTLCHCAWAEKLLMVTHDVNMFAQDEYFLKQLLAFHKMYGYESTNTKISFSSSFLSFTYDNSTKSFECEFKKSNTNRFKRAKLSYIPAERNIVSIIPNIMTLSLRQDNTQSFIVDWDKARNKFATSQMNVVNVGVTYHFDDKSKTDFVKLPTGKDIELTNASSGVQSVVPLLVHIESLTNRTYDNDLRDSATIIQNKNCLERLYKSRIKDTKNAKVTTRISDDLYYFKTKEDAEEFKIIAENYTEYRYSDIYIEEPEENLFPNTQCDLLKSLVSSLGDNQLTIATHSPYMLSTFNNFILAGQIDKKRTCNSIALKAGTYAVYYIEDGIATDIVDKETKLINAEKLDAVSFDIQNEFNKLLGYDEDCR</sequence>
<gene>
    <name evidence="1" type="ORF">E5358_14410</name>
</gene>
<accession>A0AC61QLK5</accession>
<dbReference type="Proteomes" id="UP000308886">
    <property type="component" value="Unassembled WGS sequence"/>
</dbReference>
<dbReference type="EMBL" id="SRZC01000036">
    <property type="protein sequence ID" value="TGX79824.1"/>
    <property type="molecule type" value="Genomic_DNA"/>
</dbReference>
<proteinExistence type="predicted"/>
<reference evidence="1" key="1">
    <citation type="submission" date="2019-04" db="EMBL/GenBank/DDBJ databases">
        <title>Microbes associate with the intestines of laboratory mice.</title>
        <authorList>
            <person name="Navarre W."/>
            <person name="Wong E."/>
            <person name="Huang K."/>
            <person name="Tropini C."/>
            <person name="Ng K."/>
            <person name="Yu B."/>
        </authorList>
    </citation>
    <scope>NUCLEOTIDE SEQUENCE</scope>
    <source>
        <strain evidence="1">NM73_A23</strain>
    </source>
</reference>
<protein>
    <submittedName>
        <fullName evidence="1">Uncharacterized protein</fullName>
    </submittedName>
</protein>
<evidence type="ECO:0000313" key="1">
    <source>
        <dbReference type="EMBL" id="TGX79824.1"/>
    </source>
</evidence>
<keyword evidence="2" id="KW-1185">Reference proteome</keyword>
<name>A0AC61QLK5_9BACT</name>